<dbReference type="RefSeq" id="WP_114068111.1">
    <property type="nucleotide sequence ID" value="NZ_CP030850.1"/>
</dbReference>
<protein>
    <submittedName>
        <fullName evidence="1">Glycosyltransferase family 2 protein</fullName>
    </submittedName>
</protein>
<evidence type="ECO:0000313" key="2">
    <source>
        <dbReference type="Proteomes" id="UP000251993"/>
    </source>
</evidence>
<sequence>MHVTGFTFIRNAVKFDFPIVEAITSILPICDEFVVAVGKSEDETLQLIQKIDPVKIRIIETVWDESLREGGTVYAKETDKAFQAISEKSDWAFYIQGDEVIHEKDLPAIKTAMQRWKDDDSVDGLLFKYIHFYGSYDYVGDSPQWYRHEIRIVKNNKNIYSYRDAQGFRKNDNQKLHVKSIEASVYHYGWVKDPRVMQQKHLHIHKYWHQGDPEKHIKVSAEGFDYSQIDSLAKFTGSHPHIMQARLKRQNWQFSHDISHKNLSLKYRLKLWVAKLTGWYIGEYKNYKVV</sequence>
<organism evidence="1 2">
    <name type="scientific">Runella rosea</name>
    <dbReference type="NCBI Taxonomy" id="2259595"/>
    <lineage>
        <taxon>Bacteria</taxon>
        <taxon>Pseudomonadati</taxon>
        <taxon>Bacteroidota</taxon>
        <taxon>Cytophagia</taxon>
        <taxon>Cytophagales</taxon>
        <taxon>Spirosomataceae</taxon>
        <taxon>Runella</taxon>
    </lineage>
</organism>
<reference evidence="1 2" key="1">
    <citation type="submission" date="2018-07" db="EMBL/GenBank/DDBJ databases">
        <title>Genome sequencing of Runella.</title>
        <authorList>
            <person name="Baek M.-G."/>
            <person name="Yi H."/>
        </authorList>
    </citation>
    <scope>NUCLEOTIDE SEQUENCE [LARGE SCALE GENOMIC DNA]</scope>
    <source>
        <strain evidence="1 2">HYN0085</strain>
    </source>
</reference>
<evidence type="ECO:0000313" key="1">
    <source>
        <dbReference type="EMBL" id="AXE19328.1"/>
    </source>
</evidence>
<dbReference type="SUPFAM" id="SSF53448">
    <property type="entry name" value="Nucleotide-diphospho-sugar transferases"/>
    <property type="match status" value="1"/>
</dbReference>
<dbReference type="InterPro" id="IPR029044">
    <property type="entry name" value="Nucleotide-diphossugar_trans"/>
</dbReference>
<accession>A0A344TL07</accession>
<keyword evidence="1" id="KW-0808">Transferase</keyword>
<dbReference type="OrthoDB" id="9815923at2"/>
<gene>
    <name evidence="1" type="ORF">DR864_17015</name>
</gene>
<keyword evidence="2" id="KW-1185">Reference proteome</keyword>
<dbReference type="AlphaFoldDB" id="A0A344TL07"/>
<dbReference type="EMBL" id="CP030850">
    <property type="protein sequence ID" value="AXE19328.1"/>
    <property type="molecule type" value="Genomic_DNA"/>
</dbReference>
<proteinExistence type="predicted"/>
<dbReference type="KEGG" id="run:DR864_17015"/>
<dbReference type="Proteomes" id="UP000251993">
    <property type="component" value="Chromosome"/>
</dbReference>
<dbReference type="GO" id="GO:0016740">
    <property type="term" value="F:transferase activity"/>
    <property type="evidence" value="ECO:0007669"/>
    <property type="project" value="UniProtKB-KW"/>
</dbReference>
<name>A0A344TL07_9BACT</name>